<evidence type="ECO:0000313" key="1">
    <source>
        <dbReference type="EMBL" id="NOU98532.1"/>
    </source>
</evidence>
<comment type="caution">
    <text evidence="1">The sequence shown here is derived from an EMBL/GenBank/DDBJ whole genome shotgun (WGS) entry which is preliminary data.</text>
</comment>
<dbReference type="Proteomes" id="UP000618579">
    <property type="component" value="Unassembled WGS sequence"/>
</dbReference>
<organism evidence="1 2">
    <name type="scientific">Paenibacillus planticolens</name>
    <dbReference type="NCBI Taxonomy" id="2654976"/>
    <lineage>
        <taxon>Bacteria</taxon>
        <taxon>Bacillati</taxon>
        <taxon>Bacillota</taxon>
        <taxon>Bacilli</taxon>
        <taxon>Bacillales</taxon>
        <taxon>Paenibacillaceae</taxon>
        <taxon>Paenibacillus</taxon>
    </lineage>
</organism>
<dbReference type="EMBL" id="WHNZ01000007">
    <property type="protein sequence ID" value="NOU98532.1"/>
    <property type="molecule type" value="Genomic_DNA"/>
</dbReference>
<accession>A0ABX1ZHR7</accession>
<dbReference type="GO" id="GO:0008168">
    <property type="term" value="F:methyltransferase activity"/>
    <property type="evidence" value="ECO:0007669"/>
    <property type="project" value="UniProtKB-KW"/>
</dbReference>
<sequence length="198" mass="22755">MRSIEEKLLFLYKFARAPKQTGSVTPSSVFLAEKMIGAVPWHEVEYAAELGAGTGAITRFMKKRIDSSTKVVLFEKDRFLREQLASKFQDYTCYEDACNLQSILQKEGIAQLDCILSGLPFFNFPQSLRKQLMNQIAGSLKPGGLFIAFQYSQQMRKQFSSQFEIEHIHFVPFNFPPAFVYVCRKSQEQFVEACNYEL</sequence>
<dbReference type="SUPFAM" id="SSF53335">
    <property type="entry name" value="S-adenosyl-L-methionine-dependent methyltransferases"/>
    <property type="match status" value="1"/>
</dbReference>
<keyword evidence="1" id="KW-0489">Methyltransferase</keyword>
<dbReference type="InterPro" id="IPR029063">
    <property type="entry name" value="SAM-dependent_MTases_sf"/>
</dbReference>
<dbReference type="GO" id="GO:0032259">
    <property type="term" value="P:methylation"/>
    <property type="evidence" value="ECO:0007669"/>
    <property type="project" value="UniProtKB-KW"/>
</dbReference>
<gene>
    <name evidence="1" type="ORF">GC097_00630</name>
</gene>
<reference evidence="1 2" key="1">
    <citation type="submission" date="2019-10" db="EMBL/GenBank/DDBJ databases">
        <title>Description of Paenibacillus pedi sp. nov.</title>
        <authorList>
            <person name="Carlier A."/>
            <person name="Qi S."/>
        </authorList>
    </citation>
    <scope>NUCLEOTIDE SEQUENCE [LARGE SCALE GENOMIC DNA]</scope>
    <source>
        <strain evidence="1 2">LMG 31457</strain>
    </source>
</reference>
<keyword evidence="2" id="KW-1185">Reference proteome</keyword>
<proteinExistence type="predicted"/>
<name>A0ABX1ZHR7_9BACL</name>
<evidence type="ECO:0000313" key="2">
    <source>
        <dbReference type="Proteomes" id="UP000618579"/>
    </source>
</evidence>
<protein>
    <submittedName>
        <fullName evidence="1">Phospholipid methyltransferase</fullName>
    </submittedName>
</protein>
<keyword evidence="1" id="KW-0808">Transferase</keyword>
<dbReference type="CDD" id="cd02440">
    <property type="entry name" value="AdoMet_MTases"/>
    <property type="match status" value="1"/>
</dbReference>
<dbReference type="Gene3D" id="3.40.50.150">
    <property type="entry name" value="Vaccinia Virus protein VP39"/>
    <property type="match status" value="1"/>
</dbReference>